<gene>
    <name evidence="1" type="ORF">XM38_042460</name>
</gene>
<dbReference type="RefSeq" id="WP_080813184.1">
    <property type="nucleotide sequence ID" value="NZ_CP021983.2"/>
</dbReference>
<dbReference type="EMBL" id="CP021983">
    <property type="protein sequence ID" value="ASC73282.1"/>
    <property type="molecule type" value="Genomic_DNA"/>
</dbReference>
<protein>
    <submittedName>
        <fullName evidence="1">Uncharacterized protein</fullName>
    </submittedName>
</protein>
<keyword evidence="2" id="KW-1185">Reference proteome</keyword>
<dbReference type="STRING" id="1641165.XM38_23210"/>
<dbReference type="Proteomes" id="UP000191901">
    <property type="component" value="Chromosome"/>
</dbReference>
<evidence type="ECO:0000313" key="1">
    <source>
        <dbReference type="EMBL" id="ASC73282.1"/>
    </source>
</evidence>
<proteinExistence type="predicted"/>
<name>A0A1Z3HSP8_9CYAN</name>
<dbReference type="KEGG" id="hhg:XM38_042460"/>
<accession>A0A1Z3HSP8</accession>
<sequence>MRAHIHNDVLYLHRDDVPQYQKTGSVVRNTFFWALRSIADRSRRDQDWEYEAAVWIALNRMLMAFAESGYLGYRETLLEFEGDAQIPEVLRSTSTWDNSVHDPG</sequence>
<evidence type="ECO:0000313" key="2">
    <source>
        <dbReference type="Proteomes" id="UP000191901"/>
    </source>
</evidence>
<dbReference type="OrthoDB" id="425176at2"/>
<organism evidence="1 2">
    <name type="scientific">Halomicronema hongdechloris C2206</name>
    <dbReference type="NCBI Taxonomy" id="1641165"/>
    <lineage>
        <taxon>Bacteria</taxon>
        <taxon>Bacillati</taxon>
        <taxon>Cyanobacteriota</taxon>
        <taxon>Cyanophyceae</taxon>
        <taxon>Nodosilineales</taxon>
        <taxon>Nodosilineaceae</taxon>
        <taxon>Halomicronema</taxon>
    </lineage>
</organism>
<reference evidence="1 2" key="1">
    <citation type="journal article" date="2016" name="Biochim. Biophys. Acta">
        <title>Characterization of red-shifted phycobilisomes isolated from the chlorophyll f-containing cyanobacterium Halomicronema hongdechloris.</title>
        <authorList>
            <person name="Li Y."/>
            <person name="Lin Y."/>
            <person name="Garvey C.J."/>
            <person name="Birch D."/>
            <person name="Corkery R.W."/>
            <person name="Loughlin P.C."/>
            <person name="Scheer H."/>
            <person name="Willows R.D."/>
            <person name="Chen M."/>
        </authorList>
    </citation>
    <scope>NUCLEOTIDE SEQUENCE [LARGE SCALE GENOMIC DNA]</scope>
    <source>
        <strain evidence="1 2">C2206</strain>
    </source>
</reference>
<dbReference type="AlphaFoldDB" id="A0A1Z3HSP8"/>